<dbReference type="STRING" id="1122934.SAMN02745691_00177"/>
<feature type="transmembrane region" description="Helical" evidence="7">
    <location>
        <begin position="98"/>
        <end position="116"/>
    </location>
</feature>
<comment type="subcellular location">
    <subcellularLocation>
        <location evidence="1">Cell membrane</location>
        <topology evidence="1">Multi-pass membrane protein</topology>
    </subcellularLocation>
</comment>
<keyword evidence="5 7" id="KW-1133">Transmembrane helix</keyword>
<dbReference type="Proteomes" id="UP000184342">
    <property type="component" value="Unassembled WGS sequence"/>
</dbReference>
<feature type="transmembrane region" description="Helical" evidence="7">
    <location>
        <begin position="242"/>
        <end position="263"/>
    </location>
</feature>
<evidence type="ECO:0000256" key="2">
    <source>
        <dbReference type="ARBA" id="ARBA00007362"/>
    </source>
</evidence>
<dbReference type="InterPro" id="IPR037185">
    <property type="entry name" value="EmrE-like"/>
</dbReference>
<evidence type="ECO:0000313" key="10">
    <source>
        <dbReference type="Proteomes" id="UP000184342"/>
    </source>
</evidence>
<evidence type="ECO:0000259" key="8">
    <source>
        <dbReference type="Pfam" id="PF00892"/>
    </source>
</evidence>
<feature type="transmembrane region" description="Helical" evidence="7">
    <location>
        <begin position="123"/>
        <end position="141"/>
    </location>
</feature>
<dbReference type="InterPro" id="IPR051258">
    <property type="entry name" value="Diverse_Substrate_Transporter"/>
</dbReference>
<reference evidence="9 10" key="1">
    <citation type="submission" date="2016-11" db="EMBL/GenBank/DDBJ databases">
        <authorList>
            <person name="Jaros S."/>
            <person name="Januszkiewicz K."/>
            <person name="Wedrychowicz H."/>
        </authorList>
    </citation>
    <scope>NUCLEOTIDE SEQUENCE [LARGE SCALE GENOMIC DNA]</scope>
    <source>
        <strain evidence="9 10">DSM 15970</strain>
    </source>
</reference>
<evidence type="ECO:0000256" key="1">
    <source>
        <dbReference type="ARBA" id="ARBA00004651"/>
    </source>
</evidence>
<dbReference type="OrthoDB" id="9804865at2"/>
<feature type="domain" description="EamA" evidence="8">
    <location>
        <begin position="13"/>
        <end position="140"/>
    </location>
</feature>
<sequence length="305" mass="33486">MKSEKNIKIGARLSLFAAALIWGSSFFIMKNTTEVLPSNYLLSIRFTVACIFLCIVFRKKLPGINAEYIRGTLVIGAFLFVAYFTQTIGITGTTPGKNAFLTSIYCVMVPFLFWFVRKKRPEMSNFIAAVLCLGGIGLVSLTEGLRIGFGDAFTIIGGFFYAAHMVAVAVFGKNRDPVLITILQFAYCSVFSWITTFIFEDIPPVSVWSGGLVLDMVYLAFFATAIALLLQNIGQKYTNPSAASIILSLESVFGVLFSVMLYGESVTPKLLGGFLLIFISIVISETKISFPVLKYVRSKAEEADG</sequence>
<dbReference type="EMBL" id="FQYT01000002">
    <property type="protein sequence ID" value="SHI36240.1"/>
    <property type="molecule type" value="Genomic_DNA"/>
</dbReference>
<dbReference type="InterPro" id="IPR000620">
    <property type="entry name" value="EamA_dom"/>
</dbReference>
<keyword evidence="10" id="KW-1185">Reference proteome</keyword>
<keyword evidence="4 7" id="KW-0812">Transmembrane</keyword>
<feature type="transmembrane region" description="Helical" evidence="7">
    <location>
        <begin position="178"/>
        <end position="199"/>
    </location>
</feature>
<dbReference type="PANTHER" id="PTHR42920">
    <property type="entry name" value="OS03G0707200 PROTEIN-RELATED"/>
    <property type="match status" value="1"/>
</dbReference>
<organism evidence="9 10">
    <name type="scientific">Parasporobacterium paucivorans DSM 15970</name>
    <dbReference type="NCBI Taxonomy" id="1122934"/>
    <lineage>
        <taxon>Bacteria</taxon>
        <taxon>Bacillati</taxon>
        <taxon>Bacillota</taxon>
        <taxon>Clostridia</taxon>
        <taxon>Lachnospirales</taxon>
        <taxon>Lachnospiraceae</taxon>
        <taxon>Parasporobacterium</taxon>
    </lineage>
</organism>
<comment type="similarity">
    <text evidence="2">Belongs to the EamA transporter family.</text>
</comment>
<dbReference type="SUPFAM" id="SSF103481">
    <property type="entry name" value="Multidrug resistance efflux transporter EmrE"/>
    <property type="match status" value="2"/>
</dbReference>
<accession>A0A1M6AIB0</accession>
<evidence type="ECO:0000256" key="4">
    <source>
        <dbReference type="ARBA" id="ARBA00022692"/>
    </source>
</evidence>
<proteinExistence type="inferred from homology"/>
<name>A0A1M6AIB0_9FIRM</name>
<protein>
    <submittedName>
        <fullName evidence="9">Permease of the drug/metabolite transporter (DMT) superfamily</fullName>
    </submittedName>
</protein>
<dbReference type="AlphaFoldDB" id="A0A1M6AIB0"/>
<feature type="domain" description="EamA" evidence="8">
    <location>
        <begin position="149"/>
        <end position="283"/>
    </location>
</feature>
<feature type="transmembrane region" description="Helical" evidence="7">
    <location>
        <begin position="269"/>
        <end position="290"/>
    </location>
</feature>
<evidence type="ECO:0000256" key="5">
    <source>
        <dbReference type="ARBA" id="ARBA00022989"/>
    </source>
</evidence>
<feature type="transmembrane region" description="Helical" evidence="7">
    <location>
        <begin position="205"/>
        <end position="230"/>
    </location>
</feature>
<keyword evidence="6 7" id="KW-0472">Membrane</keyword>
<evidence type="ECO:0000313" key="9">
    <source>
        <dbReference type="EMBL" id="SHI36240.1"/>
    </source>
</evidence>
<feature type="transmembrane region" description="Helical" evidence="7">
    <location>
        <begin position="9"/>
        <end position="28"/>
    </location>
</feature>
<evidence type="ECO:0000256" key="7">
    <source>
        <dbReference type="SAM" id="Phobius"/>
    </source>
</evidence>
<keyword evidence="3" id="KW-1003">Cell membrane</keyword>
<feature type="transmembrane region" description="Helical" evidence="7">
    <location>
        <begin position="40"/>
        <end position="57"/>
    </location>
</feature>
<evidence type="ECO:0000256" key="6">
    <source>
        <dbReference type="ARBA" id="ARBA00023136"/>
    </source>
</evidence>
<feature type="transmembrane region" description="Helical" evidence="7">
    <location>
        <begin position="69"/>
        <end position="86"/>
    </location>
</feature>
<gene>
    <name evidence="9" type="ORF">SAMN02745691_00177</name>
</gene>
<dbReference type="GO" id="GO:0005886">
    <property type="term" value="C:plasma membrane"/>
    <property type="evidence" value="ECO:0007669"/>
    <property type="project" value="UniProtKB-SubCell"/>
</dbReference>
<evidence type="ECO:0000256" key="3">
    <source>
        <dbReference type="ARBA" id="ARBA00022475"/>
    </source>
</evidence>
<feature type="transmembrane region" description="Helical" evidence="7">
    <location>
        <begin position="147"/>
        <end position="171"/>
    </location>
</feature>
<dbReference type="Pfam" id="PF00892">
    <property type="entry name" value="EamA"/>
    <property type="match status" value="2"/>
</dbReference>
<dbReference type="PANTHER" id="PTHR42920:SF5">
    <property type="entry name" value="EAMA DOMAIN-CONTAINING PROTEIN"/>
    <property type="match status" value="1"/>
</dbReference>
<dbReference type="RefSeq" id="WP_073992476.1">
    <property type="nucleotide sequence ID" value="NZ_FQYT01000002.1"/>
</dbReference>